<keyword evidence="4" id="KW-0158">Chromosome</keyword>
<proteinExistence type="inferred from homology"/>
<dbReference type="OrthoDB" id="10050372at2759"/>
<name>A0A2B7XXC1_POLH7</name>
<evidence type="ECO:0000256" key="3">
    <source>
        <dbReference type="ARBA" id="ARBA00007321"/>
    </source>
</evidence>
<dbReference type="PANTHER" id="PTHR14582:SF1">
    <property type="entry name" value="CENTROMERE PROTEIN O"/>
    <property type="match status" value="1"/>
</dbReference>
<sequence>MAESALATSPPVEEGDPSIELDNEIASIRAEIHKLTNRRHVLSSSLLSTSAIREKLQQRTSSALEPDVAPIILNSEKHAEANHHRIAFSTTSFPFKDPSPHAETPDLLGIRIDVCARGGEFVKPYYLLLRRAGKDKKSLRIYRHTIPVFIPLSELERRYLPIAPEDEHPESLKPSKVRKQDLRRLFRELRRELVAWHLRMDTVNWLREELELADGPAPDGDRSRTLLATNNQIGIVSVAPTAIEARYIRVEWEDGQFGRIKLSNRGHVERAIVIGDEGRDKATEDLFTGGDGRVENLIKRLRSANAPD</sequence>
<comment type="similarity">
    <text evidence="3">Belongs to the CENP-O/MCM21 family.</text>
</comment>
<evidence type="ECO:0000256" key="6">
    <source>
        <dbReference type="ARBA" id="ARBA00023328"/>
    </source>
</evidence>
<protein>
    <recommendedName>
        <fullName evidence="9">Cenp-O kinetochore centromere component</fullName>
    </recommendedName>
</protein>
<keyword evidence="5" id="KW-0539">Nucleus</keyword>
<reference evidence="7 8" key="1">
    <citation type="submission" date="2017-10" db="EMBL/GenBank/DDBJ databases">
        <title>Comparative genomics in systemic dimorphic fungi from Ajellomycetaceae.</title>
        <authorList>
            <person name="Munoz J.F."/>
            <person name="Mcewen J.G."/>
            <person name="Clay O.K."/>
            <person name="Cuomo C.A."/>
        </authorList>
    </citation>
    <scope>NUCLEOTIDE SEQUENCE [LARGE SCALE GENOMIC DNA]</scope>
    <source>
        <strain evidence="7 8">UAMH7299</strain>
    </source>
</reference>
<keyword evidence="6" id="KW-0137">Centromere</keyword>
<dbReference type="Pfam" id="PF09496">
    <property type="entry name" value="CENP-O"/>
    <property type="match status" value="1"/>
</dbReference>
<dbReference type="GO" id="GO:0005634">
    <property type="term" value="C:nucleus"/>
    <property type="evidence" value="ECO:0007669"/>
    <property type="project" value="UniProtKB-SubCell"/>
</dbReference>
<dbReference type="GO" id="GO:0031511">
    <property type="term" value="C:Mis6-Sim4 complex"/>
    <property type="evidence" value="ECO:0007669"/>
    <property type="project" value="TreeGrafter"/>
</dbReference>
<evidence type="ECO:0000256" key="5">
    <source>
        <dbReference type="ARBA" id="ARBA00023242"/>
    </source>
</evidence>
<organism evidence="7 8">
    <name type="scientific">Polytolypa hystricis (strain UAMH7299)</name>
    <dbReference type="NCBI Taxonomy" id="1447883"/>
    <lineage>
        <taxon>Eukaryota</taxon>
        <taxon>Fungi</taxon>
        <taxon>Dikarya</taxon>
        <taxon>Ascomycota</taxon>
        <taxon>Pezizomycotina</taxon>
        <taxon>Eurotiomycetes</taxon>
        <taxon>Eurotiomycetidae</taxon>
        <taxon>Onygenales</taxon>
        <taxon>Onygenales incertae sedis</taxon>
        <taxon>Polytolypa</taxon>
    </lineage>
</organism>
<evidence type="ECO:0000313" key="8">
    <source>
        <dbReference type="Proteomes" id="UP000224634"/>
    </source>
</evidence>
<comment type="caution">
    <text evidence="7">The sequence shown here is derived from an EMBL/GenBank/DDBJ whole genome shotgun (WGS) entry which is preliminary data.</text>
</comment>
<comment type="subcellular location">
    <subcellularLocation>
        <location evidence="2">Chromosome</location>
        <location evidence="2">Centromere</location>
    </subcellularLocation>
    <subcellularLocation>
        <location evidence="1">Nucleus</location>
    </subcellularLocation>
</comment>
<evidence type="ECO:0000256" key="1">
    <source>
        <dbReference type="ARBA" id="ARBA00004123"/>
    </source>
</evidence>
<evidence type="ECO:0000256" key="2">
    <source>
        <dbReference type="ARBA" id="ARBA00004584"/>
    </source>
</evidence>
<keyword evidence="8" id="KW-1185">Reference proteome</keyword>
<evidence type="ECO:0000313" key="7">
    <source>
        <dbReference type="EMBL" id="PGH13272.1"/>
    </source>
</evidence>
<accession>A0A2B7XXC1</accession>
<dbReference type="InterPro" id="IPR018464">
    <property type="entry name" value="CENP-O"/>
</dbReference>
<dbReference type="AlphaFoldDB" id="A0A2B7XXC1"/>
<dbReference type="EMBL" id="PDNA01000106">
    <property type="protein sequence ID" value="PGH13272.1"/>
    <property type="molecule type" value="Genomic_DNA"/>
</dbReference>
<gene>
    <name evidence="7" type="ORF">AJ80_06382</name>
</gene>
<evidence type="ECO:0008006" key="9">
    <source>
        <dbReference type="Google" id="ProtNLM"/>
    </source>
</evidence>
<dbReference type="Proteomes" id="UP000224634">
    <property type="component" value="Unassembled WGS sequence"/>
</dbReference>
<dbReference type="PANTHER" id="PTHR14582">
    <property type="entry name" value="INNER KINETOCHORE SUBUNIT MAL2"/>
    <property type="match status" value="1"/>
</dbReference>
<evidence type="ECO:0000256" key="4">
    <source>
        <dbReference type="ARBA" id="ARBA00022454"/>
    </source>
</evidence>